<evidence type="ECO:0000313" key="6">
    <source>
        <dbReference type="Proteomes" id="UP000286482"/>
    </source>
</evidence>
<reference evidence="5 6" key="1">
    <citation type="submission" date="2018-09" db="EMBL/GenBank/DDBJ databases">
        <authorList>
            <person name="Wang Z."/>
        </authorList>
    </citation>
    <scope>NUCLEOTIDE SEQUENCE [LARGE SCALE GENOMIC DNA]</scope>
    <source>
        <strain evidence="5 6">ALS 81</strain>
    </source>
</reference>
<comment type="caution">
    <text evidence="5">The sequence shown here is derived from an EMBL/GenBank/DDBJ whole genome shotgun (WGS) entry which is preliminary data.</text>
</comment>
<dbReference type="NCBIfam" id="TIGR00724">
    <property type="entry name" value="urea_amlyse_rel"/>
    <property type="match status" value="1"/>
</dbReference>
<protein>
    <submittedName>
        <fullName evidence="5">Biotin-dependent carboxyltransferase</fullName>
    </submittedName>
</protein>
<dbReference type="GO" id="GO:0016787">
    <property type="term" value="F:hydrolase activity"/>
    <property type="evidence" value="ECO:0007669"/>
    <property type="project" value="UniProtKB-KW"/>
</dbReference>
<dbReference type="RefSeq" id="WP_120355309.1">
    <property type="nucleotide sequence ID" value="NZ_RAQO01000006.1"/>
</dbReference>
<name>A0A420EBR2_9ALTE</name>
<evidence type="ECO:0000259" key="4">
    <source>
        <dbReference type="SMART" id="SM00797"/>
    </source>
</evidence>
<organism evidence="5 6">
    <name type="scientific">Alginatibacterium sediminis</name>
    <dbReference type="NCBI Taxonomy" id="2164068"/>
    <lineage>
        <taxon>Bacteria</taxon>
        <taxon>Pseudomonadati</taxon>
        <taxon>Pseudomonadota</taxon>
        <taxon>Gammaproteobacteria</taxon>
        <taxon>Alteromonadales</taxon>
        <taxon>Alteromonadaceae</taxon>
        <taxon>Alginatibacterium</taxon>
    </lineage>
</organism>
<dbReference type="InterPro" id="IPR052708">
    <property type="entry name" value="PxpC"/>
</dbReference>
<accession>A0A420EBR2</accession>
<sequence>MLGLEVLNPGVLSLVQDLGRFGVAHLGLSQGGPADLHAFCWGNRLLNNPSNSASIEIALGQASFKALADLSIAITGADMGASIDGISQANWQSFRLLKHQTLRFSGCRKGQRAYLSIEGGVQTKAIFDSVATVVRNQLGGLAQQGQDFSHGKPLQKGDKIAFQASREHAKQGQQLVPTQFIPDYSETLKIGVIESYQNDAFEAVQKHRFYQSQYVVTAHSDRMGIQLKGPKIESPVTGIISEGIVAGSIQIPANGLPIILACDRQTLGGYAKLGSVIKRDQWRLAQAKPGTKIHFEPADLNLATQQWMTFMRFFGL</sequence>
<gene>
    <name evidence="5" type="ORF">DBZ36_12660</name>
</gene>
<dbReference type="InterPro" id="IPR029000">
    <property type="entry name" value="Cyclophilin-like_dom_sf"/>
</dbReference>
<dbReference type="EMBL" id="RAQO01000006">
    <property type="protein sequence ID" value="RKF18083.1"/>
    <property type="molecule type" value="Genomic_DNA"/>
</dbReference>
<dbReference type="Gene3D" id="2.40.100.10">
    <property type="entry name" value="Cyclophilin-like"/>
    <property type="match status" value="1"/>
</dbReference>
<feature type="domain" description="Carboxyltransferase" evidence="4">
    <location>
        <begin position="25"/>
        <end position="314"/>
    </location>
</feature>
<dbReference type="Pfam" id="PF02626">
    <property type="entry name" value="CT_A_B"/>
    <property type="match status" value="1"/>
</dbReference>
<dbReference type="AlphaFoldDB" id="A0A420EBR2"/>
<proteinExistence type="predicted"/>
<dbReference type="SUPFAM" id="SSF50891">
    <property type="entry name" value="Cyclophilin-like"/>
    <property type="match status" value="1"/>
</dbReference>
<keyword evidence="5" id="KW-0808">Transferase</keyword>
<keyword evidence="6" id="KW-1185">Reference proteome</keyword>
<dbReference type="SMART" id="SM00797">
    <property type="entry name" value="AHS2"/>
    <property type="match status" value="1"/>
</dbReference>
<dbReference type="OrthoDB" id="9768696at2"/>
<dbReference type="PANTHER" id="PTHR43309:SF4">
    <property type="entry name" value="CARBOXYLTRANSFERASE DOMAIN-CONTAINING PROTEIN"/>
    <property type="match status" value="1"/>
</dbReference>
<dbReference type="PANTHER" id="PTHR43309">
    <property type="entry name" value="5-OXOPROLINASE SUBUNIT C"/>
    <property type="match status" value="1"/>
</dbReference>
<dbReference type="GO" id="GO:0005524">
    <property type="term" value="F:ATP binding"/>
    <property type="evidence" value="ECO:0007669"/>
    <property type="project" value="UniProtKB-KW"/>
</dbReference>
<dbReference type="GO" id="GO:0016740">
    <property type="term" value="F:transferase activity"/>
    <property type="evidence" value="ECO:0007669"/>
    <property type="project" value="UniProtKB-KW"/>
</dbReference>
<evidence type="ECO:0000256" key="1">
    <source>
        <dbReference type="ARBA" id="ARBA00022741"/>
    </source>
</evidence>
<dbReference type="InterPro" id="IPR003778">
    <property type="entry name" value="CT_A_B"/>
</dbReference>
<evidence type="ECO:0000256" key="2">
    <source>
        <dbReference type="ARBA" id="ARBA00022801"/>
    </source>
</evidence>
<dbReference type="Proteomes" id="UP000286482">
    <property type="component" value="Unassembled WGS sequence"/>
</dbReference>
<keyword evidence="1" id="KW-0547">Nucleotide-binding</keyword>
<evidence type="ECO:0000256" key="3">
    <source>
        <dbReference type="ARBA" id="ARBA00022840"/>
    </source>
</evidence>
<keyword evidence="3" id="KW-0067">ATP-binding</keyword>
<keyword evidence="2" id="KW-0378">Hydrolase</keyword>
<evidence type="ECO:0000313" key="5">
    <source>
        <dbReference type="EMBL" id="RKF18083.1"/>
    </source>
</evidence>